<evidence type="ECO:0000256" key="1">
    <source>
        <dbReference type="SAM" id="Phobius"/>
    </source>
</evidence>
<accession>J3EUT1</accession>
<sequence length="86" mass="8694">MEDSQMSVRDAFSAGRTDPETVSRYDLMLAVLPVPVVLGAVGGLLTSVPTALGAGAGGLPSALVVGYGLFVDAPETAESPVDETET</sequence>
<comment type="caution">
    <text evidence="2">The sequence shown here is derived from an EMBL/GenBank/DDBJ whole genome shotgun (WGS) entry which is preliminary data.</text>
</comment>
<dbReference type="InterPro" id="IPR058328">
    <property type="entry name" value="DUF8015"/>
</dbReference>
<dbReference type="Pfam" id="PF26047">
    <property type="entry name" value="DUF8015"/>
    <property type="match status" value="1"/>
</dbReference>
<evidence type="ECO:0000313" key="2">
    <source>
        <dbReference type="EMBL" id="EJN58187.1"/>
    </source>
</evidence>
<name>J3EUT1_9EURY</name>
<proteinExistence type="predicted"/>
<dbReference type="EMBL" id="ALJD01000009">
    <property type="protein sequence ID" value="EJN58187.1"/>
    <property type="molecule type" value="Genomic_DNA"/>
</dbReference>
<evidence type="ECO:0000313" key="3">
    <source>
        <dbReference type="Proteomes" id="UP000007813"/>
    </source>
</evidence>
<feature type="transmembrane region" description="Helical" evidence="1">
    <location>
        <begin position="27"/>
        <end position="45"/>
    </location>
</feature>
<dbReference type="Proteomes" id="UP000007813">
    <property type="component" value="Unassembled WGS sequence"/>
</dbReference>
<keyword evidence="1" id="KW-1133">Transmembrane helix</keyword>
<keyword evidence="1" id="KW-0472">Membrane</keyword>
<organism evidence="2 3">
    <name type="scientific">Halogranum salarium B-1</name>
    <dbReference type="NCBI Taxonomy" id="1210908"/>
    <lineage>
        <taxon>Archaea</taxon>
        <taxon>Methanobacteriati</taxon>
        <taxon>Methanobacteriota</taxon>
        <taxon>Stenosarchaea group</taxon>
        <taxon>Halobacteria</taxon>
        <taxon>Halobacteriales</taxon>
        <taxon>Haloferacaceae</taxon>
    </lineage>
</organism>
<reference evidence="2 3" key="1">
    <citation type="journal article" date="2012" name="J. Bacteriol.">
        <title>Draft Genome Sequence of the Extremely Halophilic Archaeon Halogranum salarium B-1T.</title>
        <authorList>
            <person name="Kim K.K."/>
            <person name="Lee K.C."/>
            <person name="Lee J.S."/>
        </authorList>
    </citation>
    <scope>NUCLEOTIDE SEQUENCE [LARGE SCALE GENOMIC DNA]</scope>
    <source>
        <strain evidence="2 3">B-1</strain>
    </source>
</reference>
<dbReference type="AlphaFoldDB" id="J3EUT1"/>
<protein>
    <submittedName>
        <fullName evidence="2">Uncharacterized protein</fullName>
    </submittedName>
</protein>
<gene>
    <name evidence="2" type="ORF">HSB1_36040</name>
</gene>
<dbReference type="eggNOG" id="ENOG502N651">
    <property type="taxonomic scope" value="Archaea"/>
</dbReference>
<keyword evidence="1" id="KW-0812">Transmembrane</keyword>